<gene>
    <name evidence="1" type="ORF">DGYR_LOCUS13821</name>
</gene>
<dbReference type="AlphaFoldDB" id="A0A7I8WEF3"/>
<dbReference type="OrthoDB" id="2013775at2759"/>
<protein>
    <submittedName>
        <fullName evidence="1">Uncharacterized protein</fullName>
    </submittedName>
</protein>
<comment type="caution">
    <text evidence="1">The sequence shown here is derived from an EMBL/GenBank/DDBJ whole genome shotgun (WGS) entry which is preliminary data.</text>
</comment>
<dbReference type="Proteomes" id="UP000549394">
    <property type="component" value="Unassembled WGS sequence"/>
</dbReference>
<proteinExistence type="predicted"/>
<dbReference type="SUPFAM" id="SSF52047">
    <property type="entry name" value="RNI-like"/>
    <property type="match status" value="1"/>
</dbReference>
<sequence>MGNGILGEGFGMICNGLKASLESLQTIKFNNLTVPTVENENIDLNSLVKDCISLKEIYLPQNVKHYLIIDHLKSSSSKSLEFIDVFKCELNEEQGNSLADLPEECKSLREFSFAHDYQLYKAFEKICQGLLSSSHCLLNITLHNCCLNGDQTKNFSILLKECKLLQQITINSHEKYFIKEFKSIFQGLQTSKNQLTSIIIESLDIDNAPDLDFLLKY</sequence>
<organism evidence="1 2">
    <name type="scientific">Dimorphilus gyrociliatus</name>
    <dbReference type="NCBI Taxonomy" id="2664684"/>
    <lineage>
        <taxon>Eukaryota</taxon>
        <taxon>Metazoa</taxon>
        <taxon>Spiralia</taxon>
        <taxon>Lophotrochozoa</taxon>
        <taxon>Annelida</taxon>
        <taxon>Polychaeta</taxon>
        <taxon>Polychaeta incertae sedis</taxon>
        <taxon>Dinophilidae</taxon>
        <taxon>Dimorphilus</taxon>
    </lineage>
</organism>
<name>A0A7I8WEF3_9ANNE</name>
<evidence type="ECO:0000313" key="1">
    <source>
        <dbReference type="EMBL" id="CAD5126583.1"/>
    </source>
</evidence>
<dbReference type="InterPro" id="IPR032675">
    <property type="entry name" value="LRR_dom_sf"/>
</dbReference>
<keyword evidence="2" id="KW-1185">Reference proteome</keyword>
<accession>A0A7I8WEF3</accession>
<reference evidence="1 2" key="1">
    <citation type="submission" date="2020-08" db="EMBL/GenBank/DDBJ databases">
        <authorList>
            <person name="Hejnol A."/>
        </authorList>
    </citation>
    <scope>NUCLEOTIDE SEQUENCE [LARGE SCALE GENOMIC DNA]</scope>
</reference>
<dbReference type="Gene3D" id="3.80.10.10">
    <property type="entry name" value="Ribonuclease Inhibitor"/>
    <property type="match status" value="1"/>
</dbReference>
<dbReference type="EMBL" id="CAJFCJ010000063">
    <property type="protein sequence ID" value="CAD5126583.1"/>
    <property type="molecule type" value="Genomic_DNA"/>
</dbReference>
<evidence type="ECO:0000313" key="2">
    <source>
        <dbReference type="Proteomes" id="UP000549394"/>
    </source>
</evidence>